<dbReference type="SUPFAM" id="SSF50353">
    <property type="entry name" value="Cytokine"/>
    <property type="match status" value="1"/>
</dbReference>
<keyword evidence="5" id="KW-1185">Reference proteome</keyword>
<organism evidence="4 5">
    <name type="scientific">Paramormyrops kingsleyae</name>
    <dbReference type="NCBI Taxonomy" id="1676925"/>
    <lineage>
        <taxon>Eukaryota</taxon>
        <taxon>Metazoa</taxon>
        <taxon>Chordata</taxon>
        <taxon>Craniata</taxon>
        <taxon>Vertebrata</taxon>
        <taxon>Euteleostomi</taxon>
        <taxon>Actinopterygii</taxon>
        <taxon>Neopterygii</taxon>
        <taxon>Teleostei</taxon>
        <taxon>Osteoglossocephala</taxon>
        <taxon>Osteoglossomorpha</taxon>
        <taxon>Osteoglossiformes</taxon>
        <taxon>Mormyridae</taxon>
        <taxon>Paramormyrops</taxon>
    </lineage>
</organism>
<evidence type="ECO:0000256" key="2">
    <source>
        <dbReference type="RuleBase" id="RU049442"/>
    </source>
</evidence>
<dbReference type="PRINTS" id="PR00262">
    <property type="entry name" value="IL1HBGF"/>
</dbReference>
<name>A0A3B3RTF1_9TELE</name>
<evidence type="ECO:0000313" key="4">
    <source>
        <dbReference type="Ensembl" id="ENSPKIP00000021110.1"/>
    </source>
</evidence>
<dbReference type="GeneTree" id="ENSGT00940000160601"/>
<dbReference type="AlphaFoldDB" id="A0A3B3RTF1"/>
<protein>
    <recommendedName>
        <fullName evidence="2">Fibroblast growth factor</fullName>
        <shortName evidence="2">FGF</shortName>
    </recommendedName>
</protein>
<dbReference type="PANTHER" id="PTHR11486">
    <property type="entry name" value="FIBROBLAST GROWTH FACTOR"/>
    <property type="match status" value="1"/>
</dbReference>
<feature type="signal peptide" evidence="2">
    <location>
        <begin position="1"/>
        <end position="22"/>
    </location>
</feature>
<dbReference type="RefSeq" id="XP_023683142.1">
    <property type="nucleotide sequence ID" value="XM_023827374.2"/>
</dbReference>
<dbReference type="GeneID" id="111851964"/>
<sequence>MTFGVYILANIVNVLFAAGAWCFPLRDSGPQYDNGWGQPIRLRHLYAARRGLHLQINPDGKVDGSVLQSANSLMEVVPVDTGFVVIKGVVTSHYLCMDQSGKLYGSSTYVKDSCSFEERVLPNGYNIYISDKHGMAVTLCSSSQRRQDQERLPSSLSHFLPMVSTLSLDPVNIQQAEPEESVNTEQGPLDSMDPFGKPSWVFMHSPSFQ</sequence>
<dbReference type="OrthoDB" id="9937370at2759"/>
<dbReference type="Ensembl" id="ENSPKIT00000001739.1">
    <property type="protein sequence ID" value="ENSPKIP00000021110.1"/>
    <property type="gene ID" value="ENSPKIG00000005648.1"/>
</dbReference>
<dbReference type="InterPro" id="IPR008996">
    <property type="entry name" value="IL1/FGF"/>
</dbReference>
<dbReference type="GO" id="GO:0008083">
    <property type="term" value="F:growth factor activity"/>
    <property type="evidence" value="ECO:0007669"/>
    <property type="project" value="InterPro"/>
</dbReference>
<evidence type="ECO:0000313" key="5">
    <source>
        <dbReference type="Proteomes" id="UP000261540"/>
    </source>
</evidence>
<dbReference type="Pfam" id="PF00167">
    <property type="entry name" value="FGF"/>
    <property type="match status" value="1"/>
</dbReference>
<keyword evidence="2" id="KW-0732">Signal</keyword>
<dbReference type="PRINTS" id="PR00263">
    <property type="entry name" value="HBGFFGF"/>
</dbReference>
<dbReference type="Proteomes" id="UP000261540">
    <property type="component" value="Unplaced"/>
</dbReference>
<dbReference type="STRING" id="1676925.ENSPKIP00000021110"/>
<feature type="region of interest" description="Disordered" evidence="3">
    <location>
        <begin position="175"/>
        <end position="197"/>
    </location>
</feature>
<dbReference type="CTD" id="9965"/>
<reference evidence="4" key="2">
    <citation type="submission" date="2025-09" db="UniProtKB">
        <authorList>
            <consortium name="Ensembl"/>
        </authorList>
    </citation>
    <scope>IDENTIFICATION</scope>
</reference>
<proteinExistence type="inferred from homology"/>
<accession>A0A3B3RTF1</accession>
<dbReference type="SMART" id="SM00442">
    <property type="entry name" value="FGF"/>
    <property type="match status" value="1"/>
</dbReference>
<dbReference type="Gene3D" id="2.80.10.50">
    <property type="match status" value="1"/>
</dbReference>
<comment type="similarity">
    <text evidence="1 2">Belongs to the heparin-binding growth factors family.</text>
</comment>
<evidence type="ECO:0000256" key="3">
    <source>
        <dbReference type="SAM" id="MobiDB-lite"/>
    </source>
</evidence>
<reference evidence="4" key="1">
    <citation type="submission" date="2025-08" db="UniProtKB">
        <authorList>
            <consortium name="Ensembl"/>
        </authorList>
    </citation>
    <scope>IDENTIFICATION</scope>
</reference>
<dbReference type="InterPro" id="IPR002209">
    <property type="entry name" value="Fibroblast_GF_fam"/>
</dbReference>
<evidence type="ECO:0000256" key="1">
    <source>
        <dbReference type="ARBA" id="ARBA00007936"/>
    </source>
</evidence>
<dbReference type="KEGG" id="pki:111851964"/>
<feature type="chain" id="PRO_5017105495" description="Fibroblast growth factor" evidence="2">
    <location>
        <begin position="23"/>
        <end position="209"/>
    </location>
</feature>